<evidence type="ECO:0000259" key="2">
    <source>
        <dbReference type="Pfam" id="PF02129"/>
    </source>
</evidence>
<dbReference type="PANTHER" id="PTHR22946:SF9">
    <property type="entry name" value="POLYKETIDE TRANSFERASE AF380"/>
    <property type="match status" value="1"/>
</dbReference>
<keyword evidence="1" id="KW-0378">Hydrolase</keyword>
<dbReference type="STRING" id="913774.A0A0C3D1Q9"/>
<sequence>MAPEMIAFQTSDNVTIRGWFFKPSEPISTSSPCLVMCHGFSALKEMDLDVFAEYFTSRLPISCLVFDHRGFGDSDTKEGQPRHEIIPAQQTNDTSDAITYAQSRPDVQADKVGLWGTSYSGGHALWVGAIDKRVKVVLSQVPCVDGYSNFQRLIRPDFVANLNQLFQNDRLDRADGKPPAMLPVIDADPHCPSALPTQDSYEFFSGWAKKSNWQNQVTLRSVEALREYYPSAHIHRISPAPLLMTVAVNDVLSPTDLSLDAFCRALEPKSLHILPGGHFDAYSGPNFERNAGRQADFLKHHLI</sequence>
<proteinExistence type="predicted"/>
<dbReference type="HOGENOM" id="CLU_048587_1_1_1"/>
<dbReference type="InterPro" id="IPR029058">
    <property type="entry name" value="AB_hydrolase_fold"/>
</dbReference>
<accession>A0A0C3D1Q9</accession>
<dbReference type="EMBL" id="KN832886">
    <property type="protein sequence ID" value="KIM95842.1"/>
    <property type="molecule type" value="Genomic_DNA"/>
</dbReference>
<dbReference type="Proteomes" id="UP000054321">
    <property type="component" value="Unassembled WGS sequence"/>
</dbReference>
<evidence type="ECO:0000313" key="3">
    <source>
        <dbReference type="EMBL" id="KIM95842.1"/>
    </source>
</evidence>
<gene>
    <name evidence="3" type="ORF">OIDMADRAFT_133454</name>
</gene>
<dbReference type="Pfam" id="PF02129">
    <property type="entry name" value="Peptidase_S15"/>
    <property type="match status" value="1"/>
</dbReference>
<dbReference type="InParanoid" id="A0A0C3D1Q9"/>
<dbReference type="Gene3D" id="1.10.10.800">
    <property type="match status" value="1"/>
</dbReference>
<protein>
    <recommendedName>
        <fullName evidence="2">Xaa-Pro dipeptidyl-peptidase-like domain-containing protein</fullName>
    </recommendedName>
</protein>
<reference evidence="3 4" key="1">
    <citation type="submission" date="2014-04" db="EMBL/GenBank/DDBJ databases">
        <authorList>
            <consortium name="DOE Joint Genome Institute"/>
            <person name="Kuo A."/>
            <person name="Martino E."/>
            <person name="Perotto S."/>
            <person name="Kohler A."/>
            <person name="Nagy L.G."/>
            <person name="Floudas D."/>
            <person name="Copeland A."/>
            <person name="Barry K.W."/>
            <person name="Cichocki N."/>
            <person name="Veneault-Fourrey C."/>
            <person name="LaButti K."/>
            <person name="Lindquist E.A."/>
            <person name="Lipzen A."/>
            <person name="Lundell T."/>
            <person name="Morin E."/>
            <person name="Murat C."/>
            <person name="Sun H."/>
            <person name="Tunlid A."/>
            <person name="Henrissat B."/>
            <person name="Grigoriev I.V."/>
            <person name="Hibbett D.S."/>
            <person name="Martin F."/>
            <person name="Nordberg H.P."/>
            <person name="Cantor M.N."/>
            <person name="Hua S.X."/>
        </authorList>
    </citation>
    <scope>NUCLEOTIDE SEQUENCE [LARGE SCALE GENOMIC DNA]</scope>
    <source>
        <strain evidence="3 4">Zn</strain>
    </source>
</reference>
<dbReference type="OrthoDB" id="2498029at2759"/>
<reference evidence="4" key="2">
    <citation type="submission" date="2015-01" db="EMBL/GenBank/DDBJ databases">
        <title>Evolutionary Origins and Diversification of the Mycorrhizal Mutualists.</title>
        <authorList>
            <consortium name="DOE Joint Genome Institute"/>
            <consortium name="Mycorrhizal Genomics Consortium"/>
            <person name="Kohler A."/>
            <person name="Kuo A."/>
            <person name="Nagy L.G."/>
            <person name="Floudas D."/>
            <person name="Copeland A."/>
            <person name="Barry K.W."/>
            <person name="Cichocki N."/>
            <person name="Veneault-Fourrey C."/>
            <person name="LaButti K."/>
            <person name="Lindquist E.A."/>
            <person name="Lipzen A."/>
            <person name="Lundell T."/>
            <person name="Morin E."/>
            <person name="Murat C."/>
            <person name="Riley R."/>
            <person name="Ohm R."/>
            <person name="Sun H."/>
            <person name="Tunlid A."/>
            <person name="Henrissat B."/>
            <person name="Grigoriev I.V."/>
            <person name="Hibbett D.S."/>
            <person name="Martin F."/>
        </authorList>
    </citation>
    <scope>NUCLEOTIDE SEQUENCE [LARGE SCALE GENOMIC DNA]</scope>
    <source>
        <strain evidence="4">Zn</strain>
    </source>
</reference>
<dbReference type="AlphaFoldDB" id="A0A0C3D1Q9"/>
<keyword evidence="4" id="KW-1185">Reference proteome</keyword>
<organism evidence="3 4">
    <name type="scientific">Oidiodendron maius (strain Zn)</name>
    <dbReference type="NCBI Taxonomy" id="913774"/>
    <lineage>
        <taxon>Eukaryota</taxon>
        <taxon>Fungi</taxon>
        <taxon>Dikarya</taxon>
        <taxon>Ascomycota</taxon>
        <taxon>Pezizomycotina</taxon>
        <taxon>Leotiomycetes</taxon>
        <taxon>Leotiomycetes incertae sedis</taxon>
        <taxon>Myxotrichaceae</taxon>
        <taxon>Oidiodendron</taxon>
    </lineage>
</organism>
<evidence type="ECO:0000256" key="1">
    <source>
        <dbReference type="ARBA" id="ARBA00022801"/>
    </source>
</evidence>
<feature type="domain" description="Xaa-Pro dipeptidyl-peptidase-like" evidence="2">
    <location>
        <begin position="64"/>
        <end position="279"/>
    </location>
</feature>
<dbReference type="Gene3D" id="3.40.50.1820">
    <property type="entry name" value="alpha/beta hydrolase"/>
    <property type="match status" value="1"/>
</dbReference>
<dbReference type="PANTHER" id="PTHR22946">
    <property type="entry name" value="DIENELACTONE HYDROLASE DOMAIN-CONTAINING PROTEIN-RELATED"/>
    <property type="match status" value="1"/>
</dbReference>
<dbReference type="GO" id="GO:0016788">
    <property type="term" value="F:hydrolase activity, acting on ester bonds"/>
    <property type="evidence" value="ECO:0007669"/>
    <property type="project" value="UniProtKB-ARBA"/>
</dbReference>
<name>A0A0C3D1Q9_OIDMZ</name>
<evidence type="ECO:0000313" key="4">
    <source>
        <dbReference type="Proteomes" id="UP000054321"/>
    </source>
</evidence>
<dbReference type="InterPro" id="IPR050261">
    <property type="entry name" value="FrsA_esterase"/>
</dbReference>
<dbReference type="SUPFAM" id="SSF53474">
    <property type="entry name" value="alpha/beta-Hydrolases"/>
    <property type="match status" value="1"/>
</dbReference>
<dbReference type="InterPro" id="IPR000383">
    <property type="entry name" value="Xaa-Pro-like_dom"/>
</dbReference>
<dbReference type="ESTHER" id="9pezi-a0a0c3d1q9">
    <property type="family name" value="Xaa-Pro-like_dom"/>
</dbReference>